<comment type="caution">
    <text evidence="1">The sequence shown here is derived from an EMBL/GenBank/DDBJ whole genome shotgun (WGS) entry which is preliminary data.</text>
</comment>
<dbReference type="AlphaFoldDB" id="A0A4Y9LYY0"/>
<protein>
    <submittedName>
        <fullName evidence="1">Uncharacterized protein</fullName>
    </submittedName>
</protein>
<dbReference type="EMBL" id="SPQT01000006">
    <property type="protein sequence ID" value="TFV48048.1"/>
    <property type="molecule type" value="Genomic_DNA"/>
</dbReference>
<evidence type="ECO:0000313" key="2">
    <source>
        <dbReference type="Proteomes" id="UP000297966"/>
    </source>
</evidence>
<accession>A0A4Y9LYY0</accession>
<evidence type="ECO:0000313" key="1">
    <source>
        <dbReference type="EMBL" id="TFV48048.1"/>
    </source>
</evidence>
<keyword evidence="2" id="KW-1185">Reference proteome</keyword>
<dbReference type="OrthoDB" id="7909136at2"/>
<dbReference type="Proteomes" id="UP000297966">
    <property type="component" value="Unassembled WGS sequence"/>
</dbReference>
<reference evidence="1 2" key="1">
    <citation type="submission" date="2019-03" db="EMBL/GenBank/DDBJ databases">
        <title>Bradyrhizobium diversity isolated from nodules of Chamaecrista fasciculata.</title>
        <authorList>
            <person name="Klepa M.S."/>
            <person name="Urquiaga M.O."/>
            <person name="Hungria M."/>
            <person name="Delamuta J.R."/>
        </authorList>
    </citation>
    <scope>NUCLEOTIDE SEQUENCE [LARGE SCALE GENOMIC DNA]</scope>
    <source>
        <strain evidence="1 2">CNPSo 3448</strain>
    </source>
</reference>
<gene>
    <name evidence="1" type="ORF">E4K65_14625</name>
</gene>
<sequence>MCDTKKAQDLPAVFVSAKTKVPVPVGHPALRDALIQATLDPRVQSIDYIASVRVASAVVTLDAVIIEFEDGRYVLDVVPARPVRDIDDEGLMLIALGELELKPLILTEEEIRSEPRRGNANLIWTYSDLTVPVGLRMRILQALLDEGPIQLGQLLKSMAGESDPAAAVMALACANLVCLDLVAGPLSPTTLVTYCAGKRTHHEF</sequence>
<name>A0A4Y9LYY0_9BRAD</name>
<proteinExistence type="predicted"/>
<dbReference type="RefSeq" id="WP_135174763.1">
    <property type="nucleotide sequence ID" value="NZ_SPQT01000006.1"/>
</dbReference>
<organism evidence="1 2">
    <name type="scientific">Bradyrhizobium niftali</name>
    <dbReference type="NCBI Taxonomy" id="2560055"/>
    <lineage>
        <taxon>Bacteria</taxon>
        <taxon>Pseudomonadati</taxon>
        <taxon>Pseudomonadota</taxon>
        <taxon>Alphaproteobacteria</taxon>
        <taxon>Hyphomicrobiales</taxon>
        <taxon>Nitrobacteraceae</taxon>
        <taxon>Bradyrhizobium</taxon>
    </lineage>
</organism>